<evidence type="ECO:0000313" key="3">
    <source>
        <dbReference type="EMBL" id="CAH0715922.1"/>
    </source>
</evidence>
<feature type="region of interest" description="Disordered" evidence="2">
    <location>
        <begin position="1"/>
        <end position="42"/>
    </location>
</feature>
<evidence type="ECO:0000256" key="1">
    <source>
        <dbReference type="SAM" id="Coils"/>
    </source>
</evidence>
<proteinExistence type="predicted"/>
<reference evidence="3" key="1">
    <citation type="submission" date="2021-12" db="EMBL/GenBank/DDBJ databases">
        <authorList>
            <person name="Martin H S."/>
        </authorList>
    </citation>
    <scope>NUCLEOTIDE SEQUENCE</scope>
</reference>
<feature type="coiled-coil region" evidence="1">
    <location>
        <begin position="60"/>
        <end position="87"/>
    </location>
</feature>
<accession>A0A8J9ULN9</accession>
<dbReference type="Proteomes" id="UP000838878">
    <property type="component" value="Chromosome 11"/>
</dbReference>
<dbReference type="EMBL" id="OV170231">
    <property type="protein sequence ID" value="CAH0715922.1"/>
    <property type="molecule type" value="Genomic_DNA"/>
</dbReference>
<organism evidence="3 4">
    <name type="scientific">Brenthis ino</name>
    <name type="common">lesser marbled fritillary</name>
    <dbReference type="NCBI Taxonomy" id="405034"/>
    <lineage>
        <taxon>Eukaryota</taxon>
        <taxon>Metazoa</taxon>
        <taxon>Ecdysozoa</taxon>
        <taxon>Arthropoda</taxon>
        <taxon>Hexapoda</taxon>
        <taxon>Insecta</taxon>
        <taxon>Pterygota</taxon>
        <taxon>Neoptera</taxon>
        <taxon>Endopterygota</taxon>
        <taxon>Lepidoptera</taxon>
        <taxon>Glossata</taxon>
        <taxon>Ditrysia</taxon>
        <taxon>Papilionoidea</taxon>
        <taxon>Nymphalidae</taxon>
        <taxon>Heliconiinae</taxon>
        <taxon>Argynnini</taxon>
        <taxon>Brenthis</taxon>
    </lineage>
</organism>
<keyword evidence="4" id="KW-1185">Reference proteome</keyword>
<feature type="compositionally biased region" description="Acidic residues" evidence="2">
    <location>
        <begin position="1"/>
        <end position="11"/>
    </location>
</feature>
<feature type="non-terminal residue" evidence="3">
    <location>
        <position position="137"/>
    </location>
</feature>
<name>A0A8J9ULN9_9NEOP</name>
<gene>
    <name evidence="3" type="ORF">BINO364_LOCUS2785</name>
</gene>
<sequence>MDTPSDDEDEVKNEKKSQNLKKSQSIKNKEKAKQVASNIKESMLPQSYPNQVVYVKKHVLETYLNKLKVLRDNLQDIQKLLKTLDVNTLPEGDVQLMEQLTSLEAKVRHQADKVANMVVEPGYGPRARARAPDPEVY</sequence>
<keyword evidence="1" id="KW-0175">Coiled coil</keyword>
<evidence type="ECO:0000313" key="4">
    <source>
        <dbReference type="Proteomes" id="UP000838878"/>
    </source>
</evidence>
<evidence type="ECO:0000256" key="2">
    <source>
        <dbReference type="SAM" id="MobiDB-lite"/>
    </source>
</evidence>
<dbReference type="AlphaFoldDB" id="A0A8J9ULN9"/>
<dbReference type="OrthoDB" id="423559at2759"/>
<protein>
    <submittedName>
        <fullName evidence="3">Uncharacterized protein</fullName>
    </submittedName>
</protein>